<organism evidence="3 4">
    <name type="scientific">Candidatus Phocaeicola faecigallinarum</name>
    <dbReference type="NCBI Taxonomy" id="2838732"/>
    <lineage>
        <taxon>Bacteria</taxon>
        <taxon>Pseudomonadati</taxon>
        <taxon>Bacteroidota</taxon>
        <taxon>Bacteroidia</taxon>
        <taxon>Bacteroidales</taxon>
        <taxon>Bacteroidaceae</taxon>
        <taxon>Phocaeicola</taxon>
    </lineage>
</organism>
<feature type="transmembrane region" description="Helical" evidence="2">
    <location>
        <begin position="169"/>
        <end position="189"/>
    </location>
</feature>
<sequence length="322" mass="37926">MNHFTKSKLYYKAMQTKYGILFLWTLIGFAATFIIYLFYSHYSLKQSQEQIRTDYIAHIQKADSLYIHWTEYNNTVMLGSQKVNNTVFRDSIIKSTLSNKYRLSRNQYDNLILVLNSHFAKIDSLHRQYSEKLLRDSLRLNTERELLEGQTKTMLELHLNKIEHEYSNITMWGAVLTILFLVFSFYSIYKMDELIQQGNEGIKEIKNLKKEGKQDLDQLKTEKEKIVTNIQGQLKDSIAAVNNTQKETERQFQDVLLNMNSVKDGLIAENKGMLEDYNKQFDSILKKNNDNLVQKQQEFNDLITQVNEILNKLNKTDSKKEE</sequence>
<proteinExistence type="predicted"/>
<dbReference type="AlphaFoldDB" id="A0A948TBK7"/>
<comment type="caution">
    <text evidence="3">The sequence shown here is derived from an EMBL/GenBank/DDBJ whole genome shotgun (WGS) entry which is preliminary data.</text>
</comment>
<feature type="coiled-coil region" evidence="1">
    <location>
        <begin position="191"/>
        <end position="229"/>
    </location>
</feature>
<keyword evidence="2" id="KW-0812">Transmembrane</keyword>
<name>A0A948TBK7_9BACT</name>
<evidence type="ECO:0000256" key="2">
    <source>
        <dbReference type="SAM" id="Phobius"/>
    </source>
</evidence>
<keyword evidence="2" id="KW-1133">Transmembrane helix</keyword>
<reference evidence="3" key="2">
    <citation type="submission" date="2021-04" db="EMBL/GenBank/DDBJ databases">
        <authorList>
            <person name="Gilroy R."/>
        </authorList>
    </citation>
    <scope>NUCLEOTIDE SEQUENCE</scope>
    <source>
        <strain evidence="3">G4-2901</strain>
    </source>
</reference>
<dbReference type="Proteomes" id="UP000783796">
    <property type="component" value="Unassembled WGS sequence"/>
</dbReference>
<gene>
    <name evidence="3" type="ORF">H9777_06285</name>
</gene>
<evidence type="ECO:0000313" key="4">
    <source>
        <dbReference type="Proteomes" id="UP000783796"/>
    </source>
</evidence>
<evidence type="ECO:0000256" key="1">
    <source>
        <dbReference type="SAM" id="Coils"/>
    </source>
</evidence>
<evidence type="ECO:0000313" key="3">
    <source>
        <dbReference type="EMBL" id="MBU3837911.1"/>
    </source>
</evidence>
<protein>
    <submittedName>
        <fullName evidence="3">Uncharacterized protein</fullName>
    </submittedName>
</protein>
<feature type="transmembrane region" description="Helical" evidence="2">
    <location>
        <begin position="21"/>
        <end position="39"/>
    </location>
</feature>
<accession>A0A948TBK7</accession>
<keyword evidence="1" id="KW-0175">Coiled coil</keyword>
<reference evidence="3" key="1">
    <citation type="journal article" date="2021" name="PeerJ">
        <title>Extensive microbial diversity within the chicken gut microbiome revealed by metagenomics and culture.</title>
        <authorList>
            <person name="Gilroy R."/>
            <person name="Ravi A."/>
            <person name="Getino M."/>
            <person name="Pursley I."/>
            <person name="Horton D.L."/>
            <person name="Alikhan N.F."/>
            <person name="Baker D."/>
            <person name="Gharbi K."/>
            <person name="Hall N."/>
            <person name="Watson M."/>
            <person name="Adriaenssens E.M."/>
            <person name="Foster-Nyarko E."/>
            <person name="Jarju S."/>
            <person name="Secka A."/>
            <person name="Antonio M."/>
            <person name="Oren A."/>
            <person name="Chaudhuri R.R."/>
            <person name="La Ragione R."/>
            <person name="Hildebrand F."/>
            <person name="Pallen M.J."/>
        </authorList>
    </citation>
    <scope>NUCLEOTIDE SEQUENCE</scope>
    <source>
        <strain evidence="3">G4-2901</strain>
    </source>
</reference>
<dbReference type="EMBL" id="JAHLFW010000057">
    <property type="protein sequence ID" value="MBU3837911.1"/>
    <property type="molecule type" value="Genomic_DNA"/>
</dbReference>
<keyword evidence="2" id="KW-0472">Membrane</keyword>